<keyword evidence="2 6" id="KW-0812">Transmembrane</keyword>
<name>A0A411YJ03_9ACTN</name>
<accession>A0A411YJ03</accession>
<reference evidence="8 9" key="1">
    <citation type="submission" date="2019-01" db="EMBL/GenBank/DDBJ databases">
        <title>Egibacter rhizosphaerae EGI 80759T.</title>
        <authorList>
            <person name="Chen D.-D."/>
            <person name="Tian Y."/>
            <person name="Jiao J.-Y."/>
            <person name="Zhang X.-T."/>
            <person name="Zhang Y.-G."/>
            <person name="Zhang Y."/>
            <person name="Xiao M."/>
            <person name="Shu W.-S."/>
            <person name="Li W.-J."/>
        </authorList>
    </citation>
    <scope>NUCLEOTIDE SEQUENCE [LARGE SCALE GENOMIC DNA]</scope>
    <source>
        <strain evidence="8 9">EGI 80759</strain>
    </source>
</reference>
<feature type="transmembrane region" description="Helical" evidence="6">
    <location>
        <begin position="84"/>
        <end position="104"/>
    </location>
</feature>
<protein>
    <submittedName>
        <fullName evidence="8">RDD family protein</fullName>
    </submittedName>
</protein>
<dbReference type="Pfam" id="PF06271">
    <property type="entry name" value="RDD"/>
    <property type="match status" value="1"/>
</dbReference>
<dbReference type="AlphaFoldDB" id="A0A411YJ03"/>
<evidence type="ECO:0000256" key="1">
    <source>
        <dbReference type="ARBA" id="ARBA00004141"/>
    </source>
</evidence>
<dbReference type="PANTHER" id="PTHR38480">
    <property type="entry name" value="SLR0254 PROTEIN"/>
    <property type="match status" value="1"/>
</dbReference>
<feature type="region of interest" description="Disordered" evidence="5">
    <location>
        <begin position="1"/>
        <end position="60"/>
    </location>
</feature>
<feature type="compositionally biased region" description="Polar residues" evidence="5">
    <location>
        <begin position="35"/>
        <end position="49"/>
    </location>
</feature>
<feature type="transmembrane region" description="Helical" evidence="6">
    <location>
        <begin position="116"/>
        <end position="136"/>
    </location>
</feature>
<dbReference type="Proteomes" id="UP000291469">
    <property type="component" value="Chromosome"/>
</dbReference>
<evidence type="ECO:0000313" key="9">
    <source>
        <dbReference type="Proteomes" id="UP000291469"/>
    </source>
</evidence>
<dbReference type="InterPro" id="IPR010432">
    <property type="entry name" value="RDD"/>
</dbReference>
<dbReference type="GO" id="GO:0016020">
    <property type="term" value="C:membrane"/>
    <property type="evidence" value="ECO:0007669"/>
    <property type="project" value="UniProtKB-SubCell"/>
</dbReference>
<gene>
    <name evidence="8" type="ORF">ER308_17590</name>
</gene>
<comment type="subcellular location">
    <subcellularLocation>
        <location evidence="1">Membrane</location>
        <topology evidence="1">Multi-pass membrane protein</topology>
    </subcellularLocation>
</comment>
<keyword evidence="3 6" id="KW-1133">Transmembrane helix</keyword>
<sequence length="312" mass="33013">MFVHTDEPVDGHDGRIDAERARALPGPDGHRRATQETTPVASDPSTQRATAGVPLPTDGVGGEVVTPEAVRLGFADATIATRGIAAIVDFLIMGVLMLVTQLAVVFGGPALGAAEWLGPTAAIVLVFLMLFGYPTAFESLWRGRTPGKAMLGLQVLTVEGSPIGFRHAAIRAAIGLVELRVTSGLIAVIVSVLSRRGQRLGDHAAGTVVVRAPSARRRVRAMVVDVPPGLEGFAHRLDPTGATGEDYRAARTFLERREQLTAQARADLASRIASEVGPRVGVVPDARVSAEDFLVCFVARYQQHEQARPDGA</sequence>
<keyword evidence="4 6" id="KW-0472">Membrane</keyword>
<evidence type="ECO:0000256" key="2">
    <source>
        <dbReference type="ARBA" id="ARBA00022692"/>
    </source>
</evidence>
<dbReference type="PANTHER" id="PTHR38480:SF1">
    <property type="entry name" value="SLR0254 PROTEIN"/>
    <property type="match status" value="1"/>
</dbReference>
<organism evidence="8 9">
    <name type="scientific">Egibacter rhizosphaerae</name>
    <dbReference type="NCBI Taxonomy" id="1670831"/>
    <lineage>
        <taxon>Bacteria</taxon>
        <taxon>Bacillati</taxon>
        <taxon>Actinomycetota</taxon>
        <taxon>Nitriliruptoria</taxon>
        <taxon>Egibacterales</taxon>
        <taxon>Egibacteraceae</taxon>
        <taxon>Egibacter</taxon>
    </lineage>
</organism>
<evidence type="ECO:0000256" key="5">
    <source>
        <dbReference type="SAM" id="MobiDB-lite"/>
    </source>
</evidence>
<feature type="domain" description="RDD" evidence="7">
    <location>
        <begin position="77"/>
        <end position="206"/>
    </location>
</feature>
<dbReference type="OrthoDB" id="9787732at2"/>
<dbReference type="KEGG" id="erz:ER308_17590"/>
<evidence type="ECO:0000256" key="3">
    <source>
        <dbReference type="ARBA" id="ARBA00022989"/>
    </source>
</evidence>
<evidence type="ECO:0000256" key="6">
    <source>
        <dbReference type="SAM" id="Phobius"/>
    </source>
</evidence>
<keyword evidence="9" id="KW-1185">Reference proteome</keyword>
<feature type="compositionally biased region" description="Basic and acidic residues" evidence="5">
    <location>
        <begin position="1"/>
        <end position="34"/>
    </location>
</feature>
<evidence type="ECO:0000259" key="7">
    <source>
        <dbReference type="Pfam" id="PF06271"/>
    </source>
</evidence>
<proteinExistence type="predicted"/>
<dbReference type="EMBL" id="CP036402">
    <property type="protein sequence ID" value="QBI21203.1"/>
    <property type="molecule type" value="Genomic_DNA"/>
</dbReference>
<evidence type="ECO:0000256" key="4">
    <source>
        <dbReference type="ARBA" id="ARBA00023136"/>
    </source>
</evidence>
<evidence type="ECO:0000313" key="8">
    <source>
        <dbReference type="EMBL" id="QBI21203.1"/>
    </source>
</evidence>